<keyword evidence="1" id="KW-0175">Coiled coil</keyword>
<evidence type="ECO:0000256" key="1">
    <source>
        <dbReference type="SAM" id="Coils"/>
    </source>
</evidence>
<dbReference type="AlphaFoldDB" id="A0A2T0PW67"/>
<proteinExistence type="predicted"/>
<dbReference type="EMBL" id="PVZC01000009">
    <property type="protein sequence ID" value="PRX95779.1"/>
    <property type="molecule type" value="Genomic_DNA"/>
</dbReference>
<evidence type="ECO:0000313" key="3">
    <source>
        <dbReference type="Proteomes" id="UP000237846"/>
    </source>
</evidence>
<sequence>MTALTDVERLTEQIQQTESNLRRLRSRLRTAIITADASGYDGAVIARTAAPTLPAAEVYRILGTADLLAEAQRALAGYRELLRFDQHHARVSVRLSWSLFDEPGPRPEPLSCDYREYTGRLRRITVAAGVVASLGLHDIVCESGGYQNPVDCLVDGGELRLSLHTAPAGPRAAR</sequence>
<dbReference type="RefSeq" id="WP_146159590.1">
    <property type="nucleotide sequence ID" value="NZ_PVZC01000009.1"/>
</dbReference>
<organism evidence="2 3">
    <name type="scientific">Allonocardiopsis opalescens</name>
    <dbReference type="NCBI Taxonomy" id="1144618"/>
    <lineage>
        <taxon>Bacteria</taxon>
        <taxon>Bacillati</taxon>
        <taxon>Actinomycetota</taxon>
        <taxon>Actinomycetes</taxon>
        <taxon>Streptosporangiales</taxon>
        <taxon>Allonocardiopsis</taxon>
    </lineage>
</organism>
<keyword evidence="3" id="KW-1185">Reference proteome</keyword>
<comment type="caution">
    <text evidence="2">The sequence shown here is derived from an EMBL/GenBank/DDBJ whole genome shotgun (WGS) entry which is preliminary data.</text>
</comment>
<name>A0A2T0PW67_9ACTN</name>
<accession>A0A2T0PW67</accession>
<evidence type="ECO:0000313" key="2">
    <source>
        <dbReference type="EMBL" id="PRX95779.1"/>
    </source>
</evidence>
<feature type="coiled-coil region" evidence="1">
    <location>
        <begin position="7"/>
        <end position="34"/>
    </location>
</feature>
<dbReference type="Proteomes" id="UP000237846">
    <property type="component" value="Unassembled WGS sequence"/>
</dbReference>
<reference evidence="2 3" key="1">
    <citation type="submission" date="2018-03" db="EMBL/GenBank/DDBJ databases">
        <title>Genomic Encyclopedia of Archaeal and Bacterial Type Strains, Phase II (KMG-II): from individual species to whole genera.</title>
        <authorList>
            <person name="Goeker M."/>
        </authorList>
    </citation>
    <scope>NUCLEOTIDE SEQUENCE [LARGE SCALE GENOMIC DNA]</scope>
    <source>
        <strain evidence="2 3">DSM 45601</strain>
    </source>
</reference>
<protein>
    <submittedName>
        <fullName evidence="2">Uncharacterized protein</fullName>
    </submittedName>
</protein>
<gene>
    <name evidence="2" type="ORF">CLV72_109393</name>
</gene>